<name>A0A512T2N2_9MICO</name>
<comment type="caution">
    <text evidence="1">The sequence shown here is derived from an EMBL/GenBank/DDBJ whole genome shotgun (WGS) entry which is preliminary data.</text>
</comment>
<dbReference type="EMBL" id="BKBA01000009">
    <property type="protein sequence ID" value="GEQ14391.1"/>
    <property type="molecule type" value="Genomic_DNA"/>
</dbReference>
<proteinExistence type="predicted"/>
<dbReference type="AlphaFoldDB" id="A0A512T2N2"/>
<evidence type="ECO:0000313" key="2">
    <source>
        <dbReference type="Proteomes" id="UP000321793"/>
    </source>
</evidence>
<protein>
    <recommendedName>
        <fullName evidence="3">DUF2613 domain-containing protein</fullName>
    </recommendedName>
</protein>
<accession>A0A512T2N2</accession>
<dbReference type="RefSeq" id="WP_186828035.1">
    <property type="nucleotide sequence ID" value="NZ_BAABDN010000002.1"/>
</dbReference>
<organism evidence="1 2">
    <name type="scientific">Knoellia locipacati</name>
    <dbReference type="NCBI Taxonomy" id="882824"/>
    <lineage>
        <taxon>Bacteria</taxon>
        <taxon>Bacillati</taxon>
        <taxon>Actinomycetota</taxon>
        <taxon>Actinomycetes</taxon>
        <taxon>Micrococcales</taxon>
        <taxon>Intrasporangiaceae</taxon>
        <taxon>Knoellia</taxon>
    </lineage>
</organism>
<gene>
    <name evidence="1" type="ORF">KLO01_24380</name>
</gene>
<reference evidence="1 2" key="1">
    <citation type="submission" date="2019-07" db="EMBL/GenBank/DDBJ databases">
        <title>Whole genome shotgun sequence of Knoellia locipacati NBRC 109775.</title>
        <authorList>
            <person name="Hosoyama A."/>
            <person name="Uohara A."/>
            <person name="Ohji S."/>
            <person name="Ichikawa N."/>
        </authorList>
    </citation>
    <scope>NUCLEOTIDE SEQUENCE [LARGE SCALE GENOMIC DNA]</scope>
    <source>
        <strain evidence="1 2">NBRC 109775</strain>
    </source>
</reference>
<evidence type="ECO:0008006" key="3">
    <source>
        <dbReference type="Google" id="ProtNLM"/>
    </source>
</evidence>
<sequence>MTPVLATVGSVITGAVLALFTVVGGVSAISPSPNAPSKSEQVVIYDAP</sequence>
<evidence type="ECO:0000313" key="1">
    <source>
        <dbReference type="EMBL" id="GEQ14391.1"/>
    </source>
</evidence>
<dbReference type="Proteomes" id="UP000321793">
    <property type="component" value="Unassembled WGS sequence"/>
</dbReference>
<keyword evidence="2" id="KW-1185">Reference proteome</keyword>